<dbReference type="Gramene" id="KQJ81832">
    <property type="protein sequence ID" value="KQJ81832"/>
    <property type="gene ID" value="BRADI_5g03361v3"/>
</dbReference>
<dbReference type="Pfam" id="PF00112">
    <property type="entry name" value="Peptidase_C1"/>
    <property type="match status" value="1"/>
</dbReference>
<keyword evidence="2" id="KW-0645">Protease</keyword>
<evidence type="ECO:0000256" key="5">
    <source>
        <dbReference type="ARBA" id="ARBA00022807"/>
    </source>
</evidence>
<dbReference type="OrthoDB" id="10253408at2759"/>
<reference evidence="10" key="2">
    <citation type="submission" date="2017-06" db="EMBL/GenBank/DDBJ databases">
        <title>WGS assembly of Brachypodium distachyon.</title>
        <authorList>
            <consortium name="The International Brachypodium Initiative"/>
            <person name="Lucas S."/>
            <person name="Harmon-Smith M."/>
            <person name="Lail K."/>
            <person name="Tice H."/>
            <person name="Grimwood J."/>
            <person name="Bruce D."/>
            <person name="Barry K."/>
            <person name="Shu S."/>
            <person name="Lindquist E."/>
            <person name="Wang M."/>
            <person name="Pitluck S."/>
            <person name="Vogel J.P."/>
            <person name="Garvin D.F."/>
            <person name="Mockler T.C."/>
            <person name="Schmutz J."/>
            <person name="Rokhsar D."/>
            <person name="Bevan M.W."/>
        </authorList>
    </citation>
    <scope>NUCLEOTIDE SEQUENCE</scope>
    <source>
        <strain evidence="10">Bd21</strain>
    </source>
</reference>
<keyword evidence="5" id="KW-0788">Thiol protease</keyword>
<dbReference type="FunFam" id="3.90.70.10:FF:000023">
    <property type="entry name" value="Senescence-specific cysteine protease SAG39"/>
    <property type="match status" value="1"/>
</dbReference>
<dbReference type="SMART" id="SM00645">
    <property type="entry name" value="Pept_C1"/>
    <property type="match status" value="1"/>
</dbReference>
<dbReference type="InterPro" id="IPR013201">
    <property type="entry name" value="Prot_inhib_I29"/>
</dbReference>
<dbReference type="EnsemblPlants" id="KQJ81832">
    <property type="protein sequence ID" value="KQJ81832"/>
    <property type="gene ID" value="BRADI_5g03361v3"/>
</dbReference>
<organism evidence="10">
    <name type="scientific">Brachypodium distachyon</name>
    <name type="common">Purple false brome</name>
    <name type="synonym">Trachynia distachya</name>
    <dbReference type="NCBI Taxonomy" id="15368"/>
    <lineage>
        <taxon>Eukaryota</taxon>
        <taxon>Viridiplantae</taxon>
        <taxon>Streptophyta</taxon>
        <taxon>Embryophyta</taxon>
        <taxon>Tracheophyta</taxon>
        <taxon>Spermatophyta</taxon>
        <taxon>Magnoliopsida</taxon>
        <taxon>Liliopsida</taxon>
        <taxon>Poales</taxon>
        <taxon>Poaceae</taxon>
        <taxon>BOP clade</taxon>
        <taxon>Pooideae</taxon>
        <taxon>Stipodae</taxon>
        <taxon>Brachypodieae</taxon>
        <taxon>Brachypodium</taxon>
    </lineage>
</organism>
<gene>
    <name evidence="11" type="primary">LOC100836926</name>
    <name evidence="10" type="ORF">BRADI_5g03361v3</name>
</gene>
<evidence type="ECO:0000259" key="8">
    <source>
        <dbReference type="SMART" id="SM00645"/>
    </source>
</evidence>
<dbReference type="PANTHER" id="PTHR12411">
    <property type="entry name" value="CYSTEINE PROTEASE FAMILY C1-RELATED"/>
    <property type="match status" value="1"/>
</dbReference>
<dbReference type="InterPro" id="IPR038765">
    <property type="entry name" value="Papain-like_cys_pep_sf"/>
</dbReference>
<evidence type="ECO:0000256" key="1">
    <source>
        <dbReference type="ARBA" id="ARBA00008455"/>
    </source>
</evidence>
<dbReference type="PRINTS" id="PR00705">
    <property type="entry name" value="PAPAIN"/>
</dbReference>
<name>A0A0Q3I715_BRADI</name>
<evidence type="ECO:0000256" key="7">
    <source>
        <dbReference type="SAM" id="SignalP"/>
    </source>
</evidence>
<evidence type="ECO:0000313" key="10">
    <source>
        <dbReference type="EMBL" id="KQJ81832.1"/>
    </source>
</evidence>
<dbReference type="InterPro" id="IPR013128">
    <property type="entry name" value="Peptidase_C1A"/>
</dbReference>
<keyword evidence="6" id="KW-1015">Disulfide bond</keyword>
<dbReference type="MEROPS" id="C01.104"/>
<dbReference type="GO" id="GO:0005615">
    <property type="term" value="C:extracellular space"/>
    <property type="evidence" value="ECO:0000318"/>
    <property type="project" value="GO_Central"/>
</dbReference>
<reference evidence="10 11" key="1">
    <citation type="journal article" date="2010" name="Nature">
        <title>Genome sequencing and analysis of the model grass Brachypodium distachyon.</title>
        <authorList>
            <consortium name="International Brachypodium Initiative"/>
        </authorList>
    </citation>
    <scope>NUCLEOTIDE SEQUENCE [LARGE SCALE GENOMIC DNA]</scope>
    <source>
        <strain evidence="10 11">Bd21</strain>
    </source>
</reference>
<dbReference type="GeneID" id="100836926"/>
<dbReference type="AlphaFoldDB" id="A0A0Q3I715"/>
<dbReference type="GO" id="GO:0004197">
    <property type="term" value="F:cysteine-type endopeptidase activity"/>
    <property type="evidence" value="ECO:0000318"/>
    <property type="project" value="GO_Central"/>
</dbReference>
<dbReference type="KEGG" id="bdi:100836926"/>
<dbReference type="InterPro" id="IPR000169">
    <property type="entry name" value="Pept_cys_AS"/>
</dbReference>
<dbReference type="InterPro" id="IPR039417">
    <property type="entry name" value="Peptidase_C1A_papain-like"/>
</dbReference>
<evidence type="ECO:0000256" key="4">
    <source>
        <dbReference type="ARBA" id="ARBA00022801"/>
    </source>
</evidence>
<proteinExistence type="inferred from homology"/>
<keyword evidence="4" id="KW-0378">Hydrolase</keyword>
<feature type="domain" description="Peptidase C1A papain C-terminal" evidence="8">
    <location>
        <begin position="125"/>
        <end position="342"/>
    </location>
</feature>
<reference evidence="11" key="3">
    <citation type="submission" date="2018-08" db="UniProtKB">
        <authorList>
            <consortium name="EnsemblPlants"/>
        </authorList>
    </citation>
    <scope>IDENTIFICATION</scope>
    <source>
        <strain evidence="11">cv. Bd21</strain>
    </source>
</reference>
<comment type="similarity">
    <text evidence="1">Belongs to the peptidase C1 family.</text>
</comment>
<sequence>MASYSMGFLFALVVCTFALGALGARDLADDDWLIAARHEQWMARYGRVYSDVAEKARRLEVFKANVGFIESVNAGNHKFWLEANQFADITKDEFRAMHKGYKMQVIGSKARATGFRYANVSIDDLPASVDWRANGAVTPVKDQGQCGCCWAFSTVASMEGIVKVSTGKLISLSEQELVDCDVGMQNKGCGGGLMDNAFEFIVNNGGLDTEADYPYTGADGTCNSNKESNIAASIKGYEDVPANDEASLQKAVAAQPVSIAVDGGDDLFRFYKGGVLTGACGTELDHGVAAVGYGVAGDGTKYWLVKNSWGTSWGEDGFIRLERDVADEAGMCGLAMKPSYPTA</sequence>
<dbReference type="InterPro" id="IPR025660">
    <property type="entry name" value="Pept_his_AS"/>
</dbReference>
<dbReference type="Proteomes" id="UP000008810">
    <property type="component" value="Chromosome 5"/>
</dbReference>
<dbReference type="Gene3D" id="3.90.70.10">
    <property type="entry name" value="Cysteine proteinases"/>
    <property type="match status" value="1"/>
</dbReference>
<feature type="chain" id="PRO_5043129284" evidence="7">
    <location>
        <begin position="24"/>
        <end position="343"/>
    </location>
</feature>
<dbReference type="SUPFAM" id="SSF54001">
    <property type="entry name" value="Cysteine proteinases"/>
    <property type="match status" value="1"/>
</dbReference>
<protein>
    <submittedName>
        <fullName evidence="10 11">Uncharacterized protein</fullName>
    </submittedName>
</protein>
<dbReference type="CDD" id="cd02248">
    <property type="entry name" value="Peptidase_C1A"/>
    <property type="match status" value="1"/>
</dbReference>
<keyword evidence="3 7" id="KW-0732">Signal</keyword>
<dbReference type="InterPro" id="IPR000668">
    <property type="entry name" value="Peptidase_C1A_C"/>
</dbReference>
<evidence type="ECO:0000256" key="2">
    <source>
        <dbReference type="ARBA" id="ARBA00022670"/>
    </source>
</evidence>
<dbReference type="EMBL" id="CM000884">
    <property type="protein sequence ID" value="KQJ81832.1"/>
    <property type="molecule type" value="Genomic_DNA"/>
</dbReference>
<dbReference type="PROSITE" id="PS00640">
    <property type="entry name" value="THIOL_PROTEASE_ASN"/>
    <property type="match status" value="1"/>
</dbReference>
<dbReference type="GO" id="GO:0051603">
    <property type="term" value="P:proteolysis involved in protein catabolic process"/>
    <property type="evidence" value="ECO:0000318"/>
    <property type="project" value="GO_Central"/>
</dbReference>
<evidence type="ECO:0000313" key="11">
    <source>
        <dbReference type="EnsemblPlants" id="KQJ81832"/>
    </source>
</evidence>
<evidence type="ECO:0000256" key="6">
    <source>
        <dbReference type="ARBA" id="ARBA00023157"/>
    </source>
</evidence>
<dbReference type="PROSITE" id="PS00139">
    <property type="entry name" value="THIOL_PROTEASE_CYS"/>
    <property type="match status" value="1"/>
</dbReference>
<evidence type="ECO:0000313" key="12">
    <source>
        <dbReference type="Proteomes" id="UP000008810"/>
    </source>
</evidence>
<dbReference type="PROSITE" id="PS00639">
    <property type="entry name" value="THIOL_PROTEASE_HIS"/>
    <property type="match status" value="1"/>
</dbReference>
<dbReference type="SMART" id="SM00848">
    <property type="entry name" value="Inhibitor_I29"/>
    <property type="match status" value="1"/>
</dbReference>
<evidence type="ECO:0000259" key="9">
    <source>
        <dbReference type="SMART" id="SM00848"/>
    </source>
</evidence>
<dbReference type="GO" id="GO:0005764">
    <property type="term" value="C:lysosome"/>
    <property type="evidence" value="ECO:0000318"/>
    <property type="project" value="GO_Central"/>
</dbReference>
<feature type="signal peptide" evidence="7">
    <location>
        <begin position="1"/>
        <end position="23"/>
    </location>
</feature>
<feature type="domain" description="Cathepsin propeptide inhibitor" evidence="9">
    <location>
        <begin position="38"/>
        <end position="94"/>
    </location>
</feature>
<dbReference type="Pfam" id="PF08246">
    <property type="entry name" value="Inhibitor_I29"/>
    <property type="match status" value="1"/>
</dbReference>
<accession>A0A0Q3I715</accession>
<dbReference type="RefSeq" id="XP_003581047.2">
    <property type="nucleotide sequence ID" value="XM_003580999.3"/>
</dbReference>
<dbReference type="InterPro" id="IPR025661">
    <property type="entry name" value="Pept_asp_AS"/>
</dbReference>
<keyword evidence="12" id="KW-1185">Reference proteome</keyword>
<evidence type="ECO:0000256" key="3">
    <source>
        <dbReference type="ARBA" id="ARBA00022729"/>
    </source>
</evidence>